<dbReference type="Pfam" id="PF01636">
    <property type="entry name" value="APH"/>
    <property type="match status" value="1"/>
</dbReference>
<sequence>MSRVVTLVLVDPTGAVLGALPPYEVPMPWWQEVADVVDGARQHYGVDVTVLRLLRASRDRPHGGEVVYAAELRGPGTPSIVDADGADVAALTPHARRAPWAEAGGPGATTAWAADRLAARGRLVVRTRQQRTWNLSAIWRVETVSADGGGPGPVDITRDPAWIKQVPPFFAHEAAVLRWLGRALPGAAPELLDAAAPGRLLLAHVPGTELYEAGAAERDELAARMHRIQLRAAADLDRLLADGLPDLRGHRLADRIRVVLAAYAPDDPALTALADGLDARLAAVAACALPDTLVHGDLHPGNAIGRPGARVIIDWGDAFAGHPAFDILRLTDGVPEAPELIASWAARWRADVPGSDPEHAVALLAPVAALRNAAVYAGFLDRIEPSEAPFHAADVPFWLDAARALR</sequence>
<dbReference type="SUPFAM" id="SSF56112">
    <property type="entry name" value="Protein kinase-like (PK-like)"/>
    <property type="match status" value="1"/>
</dbReference>
<protein>
    <recommendedName>
        <fullName evidence="1">Aminoglycoside phosphotransferase domain-containing protein</fullName>
    </recommendedName>
</protein>
<organism evidence="2 3">
    <name type="scientific">Catenuloplanes indicus</name>
    <dbReference type="NCBI Taxonomy" id="137267"/>
    <lineage>
        <taxon>Bacteria</taxon>
        <taxon>Bacillati</taxon>
        <taxon>Actinomycetota</taxon>
        <taxon>Actinomycetes</taxon>
        <taxon>Micromonosporales</taxon>
        <taxon>Micromonosporaceae</taxon>
        <taxon>Catenuloplanes</taxon>
    </lineage>
</organism>
<dbReference type="Gene3D" id="3.90.1200.10">
    <property type="match status" value="1"/>
</dbReference>
<keyword evidence="3" id="KW-1185">Reference proteome</keyword>
<accession>A0AAE3W711</accession>
<reference evidence="2 3" key="1">
    <citation type="submission" date="2023-07" db="EMBL/GenBank/DDBJ databases">
        <title>Sequencing the genomes of 1000 actinobacteria strains.</title>
        <authorList>
            <person name="Klenk H.-P."/>
        </authorList>
    </citation>
    <scope>NUCLEOTIDE SEQUENCE [LARGE SCALE GENOMIC DNA]</scope>
    <source>
        <strain evidence="2 3">DSM 44709</strain>
    </source>
</reference>
<dbReference type="InterPro" id="IPR011009">
    <property type="entry name" value="Kinase-like_dom_sf"/>
</dbReference>
<dbReference type="InterPro" id="IPR002575">
    <property type="entry name" value="Aminoglycoside_PTrfase"/>
</dbReference>
<gene>
    <name evidence="2" type="ORF">J2S42_006396</name>
</gene>
<evidence type="ECO:0000313" key="3">
    <source>
        <dbReference type="Proteomes" id="UP001240236"/>
    </source>
</evidence>
<evidence type="ECO:0000259" key="1">
    <source>
        <dbReference type="Pfam" id="PF01636"/>
    </source>
</evidence>
<dbReference type="RefSeq" id="WP_307245157.1">
    <property type="nucleotide sequence ID" value="NZ_JAUSUZ010000001.1"/>
</dbReference>
<dbReference type="EMBL" id="JAUSUZ010000001">
    <property type="protein sequence ID" value="MDQ0369727.1"/>
    <property type="molecule type" value="Genomic_DNA"/>
</dbReference>
<evidence type="ECO:0000313" key="2">
    <source>
        <dbReference type="EMBL" id="MDQ0369727.1"/>
    </source>
</evidence>
<proteinExistence type="predicted"/>
<name>A0AAE3W711_9ACTN</name>
<comment type="caution">
    <text evidence="2">The sequence shown here is derived from an EMBL/GenBank/DDBJ whole genome shotgun (WGS) entry which is preliminary data.</text>
</comment>
<feature type="domain" description="Aminoglycoside phosphotransferase" evidence="1">
    <location>
        <begin position="170"/>
        <end position="349"/>
    </location>
</feature>
<dbReference type="AlphaFoldDB" id="A0AAE3W711"/>
<dbReference type="Proteomes" id="UP001240236">
    <property type="component" value="Unassembled WGS sequence"/>
</dbReference>